<dbReference type="RefSeq" id="WP_115898440.1">
    <property type="nucleotide sequence ID" value="NZ_QUNG01000010.1"/>
</dbReference>
<sequence length="74" mass="8367">MNLEQFLTLPEEHDLSADSVQKLNQDLSSKTISDIPFEKRSIVNEYLVNVLIMEAVEPVIKGKLEALLIELQNA</sequence>
<proteinExistence type="predicted"/>
<accession>A0A3E0DHS9</accession>
<name>A0A3E0DHS9_9GAMM</name>
<gene>
    <name evidence="1" type="ORF">DFP81_11042</name>
</gene>
<comment type="caution">
    <text evidence="1">The sequence shown here is derived from an EMBL/GenBank/DDBJ whole genome shotgun (WGS) entry which is preliminary data.</text>
</comment>
<evidence type="ECO:0000313" key="2">
    <source>
        <dbReference type="Proteomes" id="UP000256542"/>
    </source>
</evidence>
<protein>
    <submittedName>
        <fullName evidence="1">Uncharacterized protein</fullName>
    </submittedName>
</protein>
<dbReference type="EMBL" id="QUNG01000010">
    <property type="protein sequence ID" value="REG82155.1"/>
    <property type="molecule type" value="Genomic_DNA"/>
</dbReference>
<reference evidence="1 2" key="1">
    <citation type="submission" date="2018-08" db="EMBL/GenBank/DDBJ databases">
        <title>Genomic Encyclopedia of Type Strains, Phase III (KMG-III): the genomes of soil and plant-associated and newly described type strains.</title>
        <authorList>
            <person name="Whitman W."/>
        </authorList>
    </citation>
    <scope>NUCLEOTIDE SEQUENCE [LARGE SCALE GENOMIC DNA]</scope>
    <source>
        <strain evidence="1 2">CECT 7375</strain>
    </source>
</reference>
<organism evidence="1 2">
    <name type="scientific">Marinomonas pollencensis</name>
    <dbReference type="NCBI Taxonomy" id="491954"/>
    <lineage>
        <taxon>Bacteria</taxon>
        <taxon>Pseudomonadati</taxon>
        <taxon>Pseudomonadota</taxon>
        <taxon>Gammaproteobacteria</taxon>
        <taxon>Oceanospirillales</taxon>
        <taxon>Oceanospirillaceae</taxon>
        <taxon>Marinomonas</taxon>
    </lineage>
</organism>
<keyword evidence="2" id="KW-1185">Reference proteome</keyword>
<dbReference type="AlphaFoldDB" id="A0A3E0DHS9"/>
<dbReference type="OrthoDB" id="7064627at2"/>
<evidence type="ECO:0000313" key="1">
    <source>
        <dbReference type="EMBL" id="REG82155.1"/>
    </source>
</evidence>
<dbReference type="Proteomes" id="UP000256542">
    <property type="component" value="Unassembled WGS sequence"/>
</dbReference>